<sequence>MEKDKVVDKSNVCHVCNGDVGQAHSCLTCHRFIHIFCGTQQDEEGYGQKAICKDCSDVQIVNKPVEKTTCTTKETPKAKRPWDWKQCGLSQQKSSSQIPEKVRKTSSTEKGVQQKFVCIDCLEQSLQGKTDESSNTNKQAPRQAPQPLLTESGEIESLCDVETRQLNDKKGQDISELQQSKDEGDDSDSIGSSSASTTVKMQSTLLQFGTCQSDNDRTPVTLEKVMEAIQNLNIKVDDIAKKHSSLAHLACEDSDTSKAIRRLKSAENIIQIAEATNLLEWFYDEDEETGILRCLPCFELYMASRPNLANLTPLRAQRLLSSSSSGTFATGILLKKETTRLLIQGHNSRWYTQKNSCLEHLCLIGTGSNIHKKAMYEYKRNLQIDQRRSTAAMNIFRSVIADLKLGAAAQHVETLISLLASCSVNVGRIGHCRKNVKDILYCLEKTVNGRILKWLSTPLPSTMIPPHYWATIDKSTPSRTTNPHRSTR</sequence>
<evidence type="ECO:0000256" key="1">
    <source>
        <dbReference type="SAM" id="MobiDB-lite"/>
    </source>
</evidence>
<accession>A0A6S7FNE1</accession>
<reference evidence="3" key="1">
    <citation type="submission" date="2020-04" db="EMBL/GenBank/DDBJ databases">
        <authorList>
            <person name="Alioto T."/>
            <person name="Alioto T."/>
            <person name="Gomez Garrido J."/>
        </authorList>
    </citation>
    <scope>NUCLEOTIDE SEQUENCE</scope>
    <source>
        <strain evidence="3">A484AB</strain>
    </source>
</reference>
<dbReference type="Pfam" id="PF23663">
    <property type="entry name" value="Znf_SCAND3"/>
    <property type="match status" value="1"/>
</dbReference>
<feature type="domain" description="SCAN" evidence="2">
    <location>
        <begin position="23"/>
        <end position="61"/>
    </location>
</feature>
<dbReference type="EMBL" id="CACRXK020000170">
    <property type="protein sequence ID" value="CAB3979117.1"/>
    <property type="molecule type" value="Genomic_DNA"/>
</dbReference>
<protein>
    <recommendedName>
        <fullName evidence="2">SCAN domain-containing protein</fullName>
    </recommendedName>
</protein>
<comment type="caution">
    <text evidence="3">The sequence shown here is derived from an EMBL/GenBank/DDBJ whole genome shotgun (WGS) entry which is preliminary data.</text>
</comment>
<name>A0A6S7FNE1_PARCT</name>
<evidence type="ECO:0000313" key="3">
    <source>
        <dbReference type="EMBL" id="CAB3979117.1"/>
    </source>
</evidence>
<evidence type="ECO:0000259" key="2">
    <source>
        <dbReference type="Pfam" id="PF23663"/>
    </source>
</evidence>
<feature type="region of interest" description="Disordered" evidence="1">
    <location>
        <begin position="129"/>
        <end position="153"/>
    </location>
</feature>
<proteinExistence type="predicted"/>
<evidence type="ECO:0000313" key="4">
    <source>
        <dbReference type="Proteomes" id="UP001152795"/>
    </source>
</evidence>
<organism evidence="3 4">
    <name type="scientific">Paramuricea clavata</name>
    <name type="common">Red gorgonian</name>
    <name type="synonym">Violescent sea-whip</name>
    <dbReference type="NCBI Taxonomy" id="317549"/>
    <lineage>
        <taxon>Eukaryota</taxon>
        <taxon>Metazoa</taxon>
        <taxon>Cnidaria</taxon>
        <taxon>Anthozoa</taxon>
        <taxon>Octocorallia</taxon>
        <taxon>Malacalcyonacea</taxon>
        <taxon>Plexauridae</taxon>
        <taxon>Paramuricea</taxon>
    </lineage>
</organism>
<keyword evidence="4" id="KW-1185">Reference proteome</keyword>
<dbReference type="Proteomes" id="UP001152795">
    <property type="component" value="Unassembled WGS sequence"/>
</dbReference>
<dbReference type="InterPro" id="IPR057560">
    <property type="entry name" value="Znf_SCAND3"/>
</dbReference>
<feature type="compositionally biased region" description="Polar residues" evidence="1">
    <location>
        <begin position="129"/>
        <end position="140"/>
    </location>
</feature>
<gene>
    <name evidence="3" type="ORF">PACLA_8A061086</name>
</gene>
<feature type="region of interest" description="Disordered" evidence="1">
    <location>
        <begin position="169"/>
        <end position="196"/>
    </location>
</feature>
<dbReference type="OrthoDB" id="7700560at2759"/>
<dbReference type="AlphaFoldDB" id="A0A6S7FNE1"/>